<dbReference type="Proteomes" id="UP000887013">
    <property type="component" value="Unassembled WGS sequence"/>
</dbReference>
<dbReference type="EMBL" id="BMAW01121985">
    <property type="protein sequence ID" value="GFT96817.1"/>
    <property type="molecule type" value="Genomic_DNA"/>
</dbReference>
<keyword evidence="2" id="KW-1185">Reference proteome</keyword>
<protein>
    <submittedName>
        <fullName evidence="1">Uncharacterized protein</fullName>
    </submittedName>
</protein>
<sequence length="87" mass="9964">MERNALSPYGIRIKATIRKYVREENTSDKINVKKKKKAIQGSDGQNEELENKLGAVHFSLRLHRTVSSDGLGRLKDGDFYRKKNICT</sequence>
<name>A0A8X6Q5D3_NEPPI</name>
<comment type="caution">
    <text evidence="1">The sequence shown here is derived from an EMBL/GenBank/DDBJ whole genome shotgun (WGS) entry which is preliminary data.</text>
</comment>
<proteinExistence type="predicted"/>
<gene>
    <name evidence="1" type="ORF">NPIL_40461</name>
</gene>
<accession>A0A8X6Q5D3</accession>
<organism evidence="1 2">
    <name type="scientific">Nephila pilipes</name>
    <name type="common">Giant wood spider</name>
    <name type="synonym">Nephila maculata</name>
    <dbReference type="NCBI Taxonomy" id="299642"/>
    <lineage>
        <taxon>Eukaryota</taxon>
        <taxon>Metazoa</taxon>
        <taxon>Ecdysozoa</taxon>
        <taxon>Arthropoda</taxon>
        <taxon>Chelicerata</taxon>
        <taxon>Arachnida</taxon>
        <taxon>Araneae</taxon>
        <taxon>Araneomorphae</taxon>
        <taxon>Entelegynae</taxon>
        <taxon>Araneoidea</taxon>
        <taxon>Nephilidae</taxon>
        <taxon>Nephila</taxon>
    </lineage>
</organism>
<dbReference type="AlphaFoldDB" id="A0A8X6Q5D3"/>
<reference evidence="1" key="1">
    <citation type="submission" date="2020-08" db="EMBL/GenBank/DDBJ databases">
        <title>Multicomponent nature underlies the extraordinary mechanical properties of spider dragline silk.</title>
        <authorList>
            <person name="Kono N."/>
            <person name="Nakamura H."/>
            <person name="Mori M."/>
            <person name="Yoshida Y."/>
            <person name="Ohtoshi R."/>
            <person name="Malay A.D."/>
            <person name="Moran D.A.P."/>
            <person name="Tomita M."/>
            <person name="Numata K."/>
            <person name="Arakawa K."/>
        </authorList>
    </citation>
    <scope>NUCLEOTIDE SEQUENCE</scope>
</reference>
<evidence type="ECO:0000313" key="1">
    <source>
        <dbReference type="EMBL" id="GFT96817.1"/>
    </source>
</evidence>
<evidence type="ECO:0000313" key="2">
    <source>
        <dbReference type="Proteomes" id="UP000887013"/>
    </source>
</evidence>